<dbReference type="GO" id="GO:0016757">
    <property type="term" value="F:glycosyltransferase activity"/>
    <property type="evidence" value="ECO:0007669"/>
    <property type="project" value="UniProtKB-KW"/>
</dbReference>
<dbReference type="Proteomes" id="UP000013042">
    <property type="component" value="Unassembled WGS sequence"/>
</dbReference>
<dbReference type="Pfam" id="PF00534">
    <property type="entry name" value="Glycos_transf_1"/>
    <property type="match status" value="1"/>
</dbReference>
<evidence type="ECO:0000259" key="3">
    <source>
        <dbReference type="Pfam" id="PF00534"/>
    </source>
</evidence>
<reference evidence="5 6" key="1">
    <citation type="submission" date="2012-09" db="EMBL/GenBank/DDBJ databases">
        <title>Draft Genome Sequences of 6 Strains from Genus Thauera.</title>
        <authorList>
            <person name="Liu B."/>
            <person name="Shapleigh J.P."/>
            <person name="Frostegard A.H."/>
        </authorList>
    </citation>
    <scope>NUCLEOTIDE SEQUENCE [LARGE SCALE GENOMIC DNA]</scope>
    <source>
        <strain evidence="5 6">S2</strain>
    </source>
</reference>
<dbReference type="Gene3D" id="3.40.50.2000">
    <property type="entry name" value="Glycogen Phosphorylase B"/>
    <property type="match status" value="2"/>
</dbReference>
<comment type="caution">
    <text evidence="5">The sequence shown here is derived from an EMBL/GenBank/DDBJ whole genome shotgun (WGS) entry which is preliminary data.</text>
</comment>
<evidence type="ECO:0000259" key="4">
    <source>
        <dbReference type="Pfam" id="PF13439"/>
    </source>
</evidence>
<proteinExistence type="predicted"/>
<dbReference type="InterPro" id="IPR028098">
    <property type="entry name" value="Glyco_trans_4-like_N"/>
</dbReference>
<organism evidence="5 6">
    <name type="scientific">Thauera aminoaromatica S2</name>
    <dbReference type="NCBI Taxonomy" id="1234381"/>
    <lineage>
        <taxon>Bacteria</taxon>
        <taxon>Pseudomonadati</taxon>
        <taxon>Pseudomonadota</taxon>
        <taxon>Betaproteobacteria</taxon>
        <taxon>Rhodocyclales</taxon>
        <taxon>Zoogloeaceae</taxon>
        <taxon>Thauera</taxon>
    </lineage>
</organism>
<feature type="domain" description="Glycosyltransferase subfamily 4-like N-terminal" evidence="4">
    <location>
        <begin position="21"/>
        <end position="152"/>
    </location>
</feature>
<dbReference type="PANTHER" id="PTHR12526">
    <property type="entry name" value="GLYCOSYLTRANSFERASE"/>
    <property type="match status" value="1"/>
</dbReference>
<protein>
    <recommendedName>
        <fullName evidence="7">Group 1 glycosyl transferase</fullName>
    </recommendedName>
</protein>
<dbReference type="PANTHER" id="PTHR12526:SF510">
    <property type="entry name" value="D-INOSITOL 3-PHOSPHATE GLYCOSYLTRANSFERASE"/>
    <property type="match status" value="1"/>
</dbReference>
<dbReference type="EMBL" id="AMXD01000039">
    <property type="protein sequence ID" value="ENO86170.1"/>
    <property type="molecule type" value="Genomic_DNA"/>
</dbReference>
<evidence type="ECO:0000313" key="6">
    <source>
        <dbReference type="Proteomes" id="UP000013042"/>
    </source>
</evidence>
<sequence>MNILNAVFGDSTGGRWGATLKTARLLAEEGHSVTLLIDPVDLPNVPADFVGPGLDVVTLRNSGHYDLIASWKASRLLRARRIDAVIAHSGRAIHMLKRAAPPTVPVIAFNHSHNIKRTLKADAFFCITPYMQQIVEAATGGAKPSFVISNAVSIPPEEALADPTGGVFSIGAIGRMVPNKGFRHLLDALALLAADGVAFRAQIAGDGEERAALQKRADELGLADRVGFLGWLDPADKPAFFNSLDVMCFTSEWDMQGIVILESLAWRKALIGTAIDGPSSCYTDGVTALVVPPADPPALAAALRRLHDDPALRRRLADNGRQVAIERYSNEAIAELLDRSLRRLVADARQGGAR</sequence>
<evidence type="ECO:0008006" key="7">
    <source>
        <dbReference type="Google" id="ProtNLM"/>
    </source>
</evidence>
<evidence type="ECO:0000313" key="5">
    <source>
        <dbReference type="EMBL" id="ENO86170.1"/>
    </source>
</evidence>
<keyword evidence="2" id="KW-0808">Transferase</keyword>
<gene>
    <name evidence="5" type="ORF">C665_08345</name>
</gene>
<dbReference type="Pfam" id="PF13439">
    <property type="entry name" value="Glyco_transf_4"/>
    <property type="match status" value="1"/>
</dbReference>
<evidence type="ECO:0000256" key="2">
    <source>
        <dbReference type="ARBA" id="ARBA00022679"/>
    </source>
</evidence>
<dbReference type="AlphaFoldDB" id="N6Y3L1"/>
<accession>N6Y3L1</accession>
<dbReference type="RefSeq" id="WP_004305092.1">
    <property type="nucleotide sequence ID" value="NZ_AMXD01000039.1"/>
</dbReference>
<dbReference type="SUPFAM" id="SSF53756">
    <property type="entry name" value="UDP-Glycosyltransferase/glycogen phosphorylase"/>
    <property type="match status" value="1"/>
</dbReference>
<evidence type="ECO:0000256" key="1">
    <source>
        <dbReference type="ARBA" id="ARBA00022676"/>
    </source>
</evidence>
<dbReference type="InterPro" id="IPR001296">
    <property type="entry name" value="Glyco_trans_1"/>
</dbReference>
<feature type="domain" description="Glycosyl transferase family 1" evidence="3">
    <location>
        <begin position="170"/>
        <end position="322"/>
    </location>
</feature>
<name>N6Y3L1_THASP</name>
<keyword evidence="1" id="KW-0328">Glycosyltransferase</keyword>